<dbReference type="SUPFAM" id="SSF52833">
    <property type="entry name" value="Thioredoxin-like"/>
    <property type="match status" value="1"/>
</dbReference>
<dbReference type="HOGENOM" id="CLU_110678_0_0_6"/>
<dbReference type="CDD" id="cd02966">
    <property type="entry name" value="TlpA_like_family"/>
    <property type="match status" value="1"/>
</dbReference>
<dbReference type="EMBL" id="CP003989">
    <property type="protein sequence ID" value="AGA34384.1"/>
    <property type="molecule type" value="Genomic_DNA"/>
</dbReference>
<organism evidence="2 3">
    <name type="scientific">Thioalkalivibrio nitratireducens (strain DSM 14787 / UNIQEM 213 / ALEN2)</name>
    <dbReference type="NCBI Taxonomy" id="1255043"/>
    <lineage>
        <taxon>Bacteria</taxon>
        <taxon>Pseudomonadati</taxon>
        <taxon>Pseudomonadota</taxon>
        <taxon>Gammaproteobacteria</taxon>
        <taxon>Chromatiales</taxon>
        <taxon>Ectothiorhodospiraceae</taxon>
        <taxon>Thioalkalivibrio</taxon>
    </lineage>
</organism>
<reference evidence="2" key="1">
    <citation type="submission" date="2015-12" db="EMBL/GenBank/DDBJ databases">
        <authorList>
            <person name="Tikhonova T.V."/>
            <person name="Pavlov A.R."/>
            <person name="Beletsky A.V."/>
            <person name="Mardanov A.V."/>
            <person name="Sorokin D.Y."/>
            <person name="Ravin N.V."/>
            <person name="Popov V.O."/>
        </authorList>
    </citation>
    <scope>NUCLEOTIDE SEQUENCE</scope>
    <source>
        <strain evidence="2">DSM 14787</strain>
    </source>
</reference>
<dbReference type="Gene3D" id="3.40.30.10">
    <property type="entry name" value="Glutaredoxin"/>
    <property type="match status" value="1"/>
</dbReference>
<proteinExistence type="predicted"/>
<feature type="domain" description="Thioredoxin" evidence="1">
    <location>
        <begin position="1"/>
        <end position="132"/>
    </location>
</feature>
<sequence>MQDSIDEIEDSHAGGPFILKLWSLDCGPCRAELPHWSDLARRFPDLALVLVSVDPYEDRHQVETFLTDHGLDGQERWIFADPFVQRLRVAIDPGWYGELPRTYFYPQGHERQAVSGRLSLDRVERWICLNVATHSGASSPSWNGGPC</sequence>
<dbReference type="KEGG" id="tni:TVNIR_2746"/>
<gene>
    <name evidence="2" type="ordered locus">TVNIR_2746</name>
</gene>
<dbReference type="eggNOG" id="COG0526">
    <property type="taxonomic scope" value="Bacteria"/>
</dbReference>
<accession>L0DXU3</accession>
<protein>
    <submittedName>
        <fullName evidence="2">Signal peptide protein</fullName>
    </submittedName>
</protein>
<keyword evidence="3" id="KW-1185">Reference proteome</keyword>
<evidence type="ECO:0000313" key="2">
    <source>
        <dbReference type="EMBL" id="AGA34384.1"/>
    </source>
</evidence>
<dbReference type="InterPro" id="IPR036249">
    <property type="entry name" value="Thioredoxin-like_sf"/>
</dbReference>
<dbReference type="AlphaFoldDB" id="L0DXU3"/>
<dbReference type="InterPro" id="IPR013766">
    <property type="entry name" value="Thioredoxin_domain"/>
</dbReference>
<dbReference type="PROSITE" id="PS51352">
    <property type="entry name" value="THIOREDOXIN_2"/>
    <property type="match status" value="1"/>
</dbReference>
<dbReference type="Proteomes" id="UP000010809">
    <property type="component" value="Chromosome"/>
</dbReference>
<evidence type="ECO:0000259" key="1">
    <source>
        <dbReference type="PROSITE" id="PS51352"/>
    </source>
</evidence>
<dbReference type="PATRIC" id="fig|1255043.3.peg.2771"/>
<evidence type="ECO:0000313" key="3">
    <source>
        <dbReference type="Proteomes" id="UP000010809"/>
    </source>
</evidence>
<dbReference type="STRING" id="1255043.TVNIR_2746"/>
<name>L0DXU3_THIND</name>